<keyword evidence="1" id="KW-0175">Coiled coil</keyword>
<dbReference type="Proteomes" id="UP001515683">
    <property type="component" value="Unassembled WGS sequence"/>
</dbReference>
<keyword evidence="2" id="KW-0812">Transmembrane</keyword>
<gene>
    <name evidence="3" type="ORF">F3J40_11030</name>
</gene>
<comment type="caution">
    <text evidence="3">The sequence shown here is derived from an EMBL/GenBank/DDBJ whole genome shotgun (WGS) entry which is preliminary data.</text>
</comment>
<evidence type="ECO:0000313" key="4">
    <source>
        <dbReference type="Proteomes" id="UP001515683"/>
    </source>
</evidence>
<evidence type="ECO:0000256" key="1">
    <source>
        <dbReference type="SAM" id="Coils"/>
    </source>
</evidence>
<dbReference type="RefSeq" id="WP_167014566.1">
    <property type="nucleotide sequence ID" value="NZ_VWXF01000004.1"/>
</dbReference>
<name>A0ABX0R9S8_9GAMM</name>
<reference evidence="3 4" key="1">
    <citation type="journal article" date="2019" name="bioRxiv">
        <title>Bacteria contribute to plant secondary compound degradation in a generalist herbivore system.</title>
        <authorList>
            <person name="Francoeur C.B."/>
            <person name="Khadempour L."/>
            <person name="Moreira-Soto R.D."/>
            <person name="Gotting K."/>
            <person name="Book A.J."/>
            <person name="Pinto-Tomas A.A."/>
            <person name="Keefover-Ring K."/>
            <person name="Currie C.R."/>
        </authorList>
    </citation>
    <scope>NUCLEOTIDE SEQUENCE [LARGE SCALE GENOMIC DNA]</scope>
    <source>
        <strain evidence="3">Acro-835</strain>
    </source>
</reference>
<evidence type="ECO:0000313" key="3">
    <source>
        <dbReference type="EMBL" id="NIF22130.1"/>
    </source>
</evidence>
<feature type="transmembrane region" description="Helical" evidence="2">
    <location>
        <begin position="97"/>
        <end position="113"/>
    </location>
</feature>
<keyword evidence="4" id="KW-1185">Reference proteome</keyword>
<proteinExistence type="predicted"/>
<dbReference type="EMBL" id="VWXF01000004">
    <property type="protein sequence ID" value="NIF22130.1"/>
    <property type="molecule type" value="Genomic_DNA"/>
</dbReference>
<protein>
    <submittedName>
        <fullName evidence="3">Uncharacterized protein</fullName>
    </submittedName>
</protein>
<keyword evidence="2" id="KW-0472">Membrane</keyword>
<evidence type="ECO:0000256" key="2">
    <source>
        <dbReference type="SAM" id="Phobius"/>
    </source>
</evidence>
<sequence>MQQSQLVNEFSNSFKDVLATQQQYQRTKAAADKLANDFSKFSTANPTEAQQLDFAEVQKSVATLGQLGEQLNQQQSHYHQLTQQLAQAEKAERQKKTKLIICGIVVLWVLYLVF</sequence>
<feature type="coiled-coil region" evidence="1">
    <location>
        <begin position="71"/>
        <end position="98"/>
    </location>
</feature>
<organism evidence="3 4">
    <name type="scientific">Candidatus Pantoea multigeneris</name>
    <dbReference type="NCBI Taxonomy" id="2608357"/>
    <lineage>
        <taxon>Bacteria</taxon>
        <taxon>Pseudomonadati</taxon>
        <taxon>Pseudomonadota</taxon>
        <taxon>Gammaproteobacteria</taxon>
        <taxon>Enterobacterales</taxon>
        <taxon>Erwiniaceae</taxon>
        <taxon>Pantoea</taxon>
    </lineage>
</organism>
<keyword evidence="2" id="KW-1133">Transmembrane helix</keyword>
<accession>A0ABX0R9S8</accession>